<dbReference type="CDD" id="cd03398">
    <property type="entry name" value="PAP2_haloperoxidase"/>
    <property type="match status" value="1"/>
</dbReference>
<comment type="caution">
    <text evidence="1">The sequence shown here is derived from an EMBL/GenBank/DDBJ whole genome shotgun (WGS) entry which is preliminary data.</text>
</comment>
<dbReference type="PANTHER" id="PTHR34599">
    <property type="entry name" value="PEROXIDASE-RELATED"/>
    <property type="match status" value="1"/>
</dbReference>
<dbReference type="Proteomes" id="UP000238157">
    <property type="component" value="Unassembled WGS sequence"/>
</dbReference>
<dbReference type="SUPFAM" id="SSF48317">
    <property type="entry name" value="Acid phosphatase/Vanadium-dependent haloperoxidase"/>
    <property type="match status" value="1"/>
</dbReference>
<keyword evidence="2" id="KW-1185">Reference proteome</keyword>
<proteinExistence type="predicted"/>
<dbReference type="RefSeq" id="WP_245917162.1">
    <property type="nucleotide sequence ID" value="NZ_PVTR01000002.1"/>
</dbReference>
<dbReference type="InterPro" id="IPR036938">
    <property type="entry name" value="PAP2/HPO_sf"/>
</dbReference>
<dbReference type="Gene3D" id="1.10.606.20">
    <property type="match status" value="1"/>
</dbReference>
<evidence type="ECO:0000313" key="2">
    <source>
        <dbReference type="Proteomes" id="UP000238157"/>
    </source>
</evidence>
<dbReference type="EMBL" id="PVTR01000002">
    <property type="protein sequence ID" value="PRY89612.1"/>
    <property type="molecule type" value="Genomic_DNA"/>
</dbReference>
<dbReference type="InterPro" id="IPR052559">
    <property type="entry name" value="V-haloperoxidase"/>
</dbReference>
<dbReference type="AlphaFoldDB" id="A0A2T0WSE2"/>
<sequence>MNIRFQSLGDLQVLHLLTTIMVCILSSCHFGKEIEKYTNKDIANIMGEVTAVMVHDVTNPPLASRFYAYISLAGLQALNPDFGHNIFESLEEYNRPTDILDNEDVNYQLAAILSMTQTAKLLLPSGDNLEKHLDNIKKTALSKGISKKILRSTDSYSKAIAMHIIEYANTDGYRLISSLPRYETSSLQGNWVATPPGYFPAVEPYFNTLRPFFLDSANQFVPELPVPYEEEAESKFFHLALEVYDQNLSEEQLLIAAFWDCNPFALDENGHLLIGLKKISPGAHWIGIANIACKLANLSFEKTMEINAVLSMTIFDSFIACWDEKYRSNRVRPEIAIRKLIDPGYKPFLQTPPFPEYLSGHSVVSTASAEILTKFFMENFAYVDTVEVAYGLDPRKFNSFKEAAQEASFSRLYGGIHFKDGIVEGQVQGKKIGSNIVNKLGLTEVIIADNN</sequence>
<name>A0A2T0WSE2_9BACT</name>
<dbReference type="PANTHER" id="PTHR34599:SF2">
    <property type="entry name" value="TRAF-TYPE DOMAIN-CONTAINING PROTEIN"/>
    <property type="match status" value="1"/>
</dbReference>
<organism evidence="1 2">
    <name type="scientific">Mongoliibacter ruber</name>
    <dbReference type="NCBI Taxonomy" id="1750599"/>
    <lineage>
        <taxon>Bacteria</taxon>
        <taxon>Pseudomonadati</taxon>
        <taxon>Bacteroidota</taxon>
        <taxon>Cytophagia</taxon>
        <taxon>Cytophagales</taxon>
        <taxon>Cyclobacteriaceae</taxon>
        <taxon>Mongoliibacter</taxon>
    </lineage>
</organism>
<gene>
    <name evidence="1" type="ORF">CLW00_10288</name>
</gene>
<reference evidence="1 2" key="1">
    <citation type="submission" date="2018-03" db="EMBL/GenBank/DDBJ databases">
        <title>Genomic Encyclopedia of Archaeal and Bacterial Type Strains, Phase II (KMG-II): from individual species to whole genera.</title>
        <authorList>
            <person name="Goeker M."/>
        </authorList>
    </citation>
    <scope>NUCLEOTIDE SEQUENCE [LARGE SCALE GENOMIC DNA]</scope>
    <source>
        <strain evidence="1 2">DSM 27929</strain>
    </source>
</reference>
<dbReference type="PROSITE" id="PS51257">
    <property type="entry name" value="PROKAR_LIPOPROTEIN"/>
    <property type="match status" value="1"/>
</dbReference>
<protein>
    <submittedName>
        <fullName evidence="1">PAP2 superfamily protein</fullName>
    </submittedName>
</protein>
<evidence type="ECO:0000313" key="1">
    <source>
        <dbReference type="EMBL" id="PRY89612.1"/>
    </source>
</evidence>
<accession>A0A2T0WSE2</accession>